<dbReference type="Gene3D" id="3.40.50.300">
    <property type="entry name" value="P-loop containing nucleotide triphosphate hydrolases"/>
    <property type="match status" value="2"/>
</dbReference>
<dbReference type="GO" id="GO:0016787">
    <property type="term" value="F:hydrolase activity"/>
    <property type="evidence" value="ECO:0007669"/>
    <property type="project" value="UniProtKB-KW"/>
</dbReference>
<keyword evidence="11" id="KW-1185">Reference proteome</keyword>
<dbReference type="Pfam" id="PF00271">
    <property type="entry name" value="Helicase_C"/>
    <property type="match status" value="1"/>
</dbReference>
<sequence length="698" mass="78750">MEQQQPFKRQKHFHNRDSNYHKSYRPESQDLYQERCNLPIYSARGKLITEIRKASSSIVIGETGSGKTTQIPQGSAQLQYLLEAGVTKGKVIACTQPRRVAAISIAKRVSAEMGVDLGSQVGYTVRFDDTTSPQTKLKFMTDGMLLREAILDPNLSRYSVIILDEAHERTVHTDVLFGVVKAAQRNRQTDQKNQLKVVFMSATMDVDHFSNFFNSAPVLYVQGRQHPIQASTFEKFLSPNSQERLCDIFQLMYSVKPQSDYIYAALVAVFQIHQEYPANEDILVFLTGQEEIEGVLRAVNDVSKDLPSDVPGLVVYRLYAALPQAIQEKVFQKTPTGKRKVILSTNIAETSITIPGIKHVIDTGRVKAKSYQPGSGVDTLKVQWVSQAQAWQRTGRAGREDSGTCWRLYTEETFGKLPANTIPEIQRSNLASVVLQMLALKIKDVFHFDFMDPPTEESLKNAVEQLKLLGAVEDGINPKELKLTTLGKEMVAFPLDPRLSKVILAARNFGCLEEILTVVSLLSVDSVLNAPSSKREQAAQCWKKFYSTDGDHIMLLTIYRSFIAMKGSKNWCHENFVSLRNMKHAVEIRKQLKDLCVKAQLPLQSCGRETAPIRKCLVQGMFMNTAELQVDGTFMTLDRKQPVTIHPSSCLFNCKPSYLLFNELVQTSKSYIRNVCSVDSEWLYEAAPAYFRQRFGKR</sequence>
<dbReference type="Pfam" id="PF07717">
    <property type="entry name" value="OB_NTP_bind"/>
    <property type="match status" value="1"/>
</dbReference>
<dbReference type="InterPro" id="IPR011545">
    <property type="entry name" value="DEAD/DEAH_box_helicase_dom"/>
</dbReference>
<dbReference type="InterPro" id="IPR014001">
    <property type="entry name" value="Helicase_ATP-bd"/>
</dbReference>
<dbReference type="GO" id="GO:0005730">
    <property type="term" value="C:nucleolus"/>
    <property type="evidence" value="ECO:0007669"/>
    <property type="project" value="TreeGrafter"/>
</dbReference>
<dbReference type="CDD" id="cd17978">
    <property type="entry name" value="DEXHc_DHX33"/>
    <property type="match status" value="1"/>
</dbReference>
<evidence type="ECO:0000256" key="6">
    <source>
        <dbReference type="ARBA" id="ARBA00047984"/>
    </source>
</evidence>
<feature type="domain" description="Helicase ATP-binding" evidence="8">
    <location>
        <begin position="48"/>
        <end position="222"/>
    </location>
</feature>
<comment type="caution">
    <text evidence="10">The sequence shown here is derived from an EMBL/GenBank/DDBJ whole genome shotgun (WGS) entry which is preliminary data.</text>
</comment>
<keyword evidence="4 10" id="KW-0347">Helicase</keyword>
<dbReference type="Pfam" id="PF04408">
    <property type="entry name" value="WHD_HA2"/>
    <property type="match status" value="1"/>
</dbReference>
<dbReference type="CDD" id="cd18791">
    <property type="entry name" value="SF2_C_RHA"/>
    <property type="match status" value="1"/>
</dbReference>
<dbReference type="InterPro" id="IPR048333">
    <property type="entry name" value="HA2_WH"/>
</dbReference>
<name>A0A9Q0YHI1_HOLLE</name>
<dbReference type="InterPro" id="IPR027417">
    <property type="entry name" value="P-loop_NTPase"/>
</dbReference>
<dbReference type="SMART" id="SM00490">
    <property type="entry name" value="HELICc"/>
    <property type="match status" value="1"/>
</dbReference>
<feature type="domain" description="Helicase C-terminal" evidence="9">
    <location>
        <begin position="247"/>
        <end position="441"/>
    </location>
</feature>
<dbReference type="PROSITE" id="PS51192">
    <property type="entry name" value="HELICASE_ATP_BIND_1"/>
    <property type="match status" value="1"/>
</dbReference>
<keyword evidence="5" id="KW-0067">ATP-binding</keyword>
<dbReference type="AlphaFoldDB" id="A0A9Q0YHI1"/>
<dbReference type="FunFam" id="3.40.50.300:FF:000750">
    <property type="entry name" value="Putative ATP-dependent RNA helicase DHX33"/>
    <property type="match status" value="1"/>
</dbReference>
<organism evidence="10 11">
    <name type="scientific">Holothuria leucospilota</name>
    <name type="common">Black long sea cucumber</name>
    <name type="synonym">Mertensiothuria leucospilota</name>
    <dbReference type="NCBI Taxonomy" id="206669"/>
    <lineage>
        <taxon>Eukaryota</taxon>
        <taxon>Metazoa</taxon>
        <taxon>Echinodermata</taxon>
        <taxon>Eleutherozoa</taxon>
        <taxon>Echinozoa</taxon>
        <taxon>Holothuroidea</taxon>
        <taxon>Aspidochirotacea</taxon>
        <taxon>Aspidochirotida</taxon>
        <taxon>Holothuriidae</taxon>
        <taxon>Holothuria</taxon>
    </lineage>
</organism>
<dbReference type="InterPro" id="IPR002464">
    <property type="entry name" value="DNA/RNA_helicase_DEAH_CS"/>
</dbReference>
<dbReference type="InterPro" id="IPR001650">
    <property type="entry name" value="Helicase_C-like"/>
</dbReference>
<dbReference type="PROSITE" id="PS51194">
    <property type="entry name" value="HELICASE_CTER"/>
    <property type="match status" value="1"/>
</dbReference>
<dbReference type="SUPFAM" id="SSF52540">
    <property type="entry name" value="P-loop containing nucleoside triphosphate hydrolases"/>
    <property type="match status" value="1"/>
</dbReference>
<proteinExistence type="predicted"/>
<dbReference type="PANTHER" id="PTHR18934">
    <property type="entry name" value="ATP-DEPENDENT RNA HELICASE"/>
    <property type="match status" value="1"/>
</dbReference>
<evidence type="ECO:0000256" key="4">
    <source>
        <dbReference type="ARBA" id="ARBA00022806"/>
    </source>
</evidence>
<evidence type="ECO:0000256" key="1">
    <source>
        <dbReference type="ARBA" id="ARBA00012552"/>
    </source>
</evidence>
<gene>
    <name evidence="10" type="ORF">HOLleu_39624</name>
</gene>
<dbReference type="EC" id="3.6.4.13" evidence="1"/>
<dbReference type="GO" id="GO:0005524">
    <property type="term" value="F:ATP binding"/>
    <property type="evidence" value="ECO:0007669"/>
    <property type="project" value="UniProtKB-KW"/>
</dbReference>
<dbReference type="PANTHER" id="PTHR18934:SF118">
    <property type="entry name" value="ATP-DEPENDENT RNA HELICASE DHX33"/>
    <property type="match status" value="1"/>
</dbReference>
<dbReference type="Proteomes" id="UP001152320">
    <property type="component" value="Chromosome 21"/>
</dbReference>
<evidence type="ECO:0000259" key="8">
    <source>
        <dbReference type="PROSITE" id="PS51192"/>
    </source>
</evidence>
<evidence type="ECO:0000256" key="2">
    <source>
        <dbReference type="ARBA" id="ARBA00022741"/>
    </source>
</evidence>
<feature type="region of interest" description="Disordered" evidence="7">
    <location>
        <begin position="1"/>
        <end position="28"/>
    </location>
</feature>
<dbReference type="SMART" id="SM00487">
    <property type="entry name" value="DEXDc"/>
    <property type="match status" value="1"/>
</dbReference>
<keyword evidence="2" id="KW-0547">Nucleotide-binding</keyword>
<dbReference type="GO" id="GO:0003725">
    <property type="term" value="F:double-stranded RNA binding"/>
    <property type="evidence" value="ECO:0007669"/>
    <property type="project" value="TreeGrafter"/>
</dbReference>
<dbReference type="Pfam" id="PF21010">
    <property type="entry name" value="HA2_C"/>
    <property type="match status" value="1"/>
</dbReference>
<dbReference type="SMART" id="SM00847">
    <property type="entry name" value="HA2"/>
    <property type="match status" value="1"/>
</dbReference>
<dbReference type="PROSITE" id="PS00690">
    <property type="entry name" value="DEAH_ATP_HELICASE"/>
    <property type="match status" value="1"/>
</dbReference>
<evidence type="ECO:0000256" key="5">
    <source>
        <dbReference type="ARBA" id="ARBA00022840"/>
    </source>
</evidence>
<dbReference type="Pfam" id="PF00270">
    <property type="entry name" value="DEAD"/>
    <property type="match status" value="1"/>
</dbReference>
<evidence type="ECO:0000259" key="9">
    <source>
        <dbReference type="PROSITE" id="PS51194"/>
    </source>
</evidence>
<dbReference type="OrthoDB" id="10253254at2759"/>
<accession>A0A9Q0YHI1</accession>
<dbReference type="GO" id="GO:0045943">
    <property type="term" value="P:positive regulation of transcription by RNA polymerase I"/>
    <property type="evidence" value="ECO:0007669"/>
    <property type="project" value="TreeGrafter"/>
</dbReference>
<dbReference type="Gene3D" id="1.20.120.1080">
    <property type="match status" value="1"/>
</dbReference>
<reference evidence="10" key="1">
    <citation type="submission" date="2021-10" db="EMBL/GenBank/DDBJ databases">
        <title>Tropical sea cucumber genome reveals ecological adaptation and Cuvierian tubules defense mechanism.</title>
        <authorList>
            <person name="Chen T."/>
        </authorList>
    </citation>
    <scope>NUCLEOTIDE SEQUENCE</scope>
    <source>
        <strain evidence="10">Nanhai2018</strain>
        <tissue evidence="10">Muscle</tissue>
    </source>
</reference>
<evidence type="ECO:0000256" key="3">
    <source>
        <dbReference type="ARBA" id="ARBA00022801"/>
    </source>
</evidence>
<dbReference type="InterPro" id="IPR011709">
    <property type="entry name" value="DEAD-box_helicase_OB_fold"/>
</dbReference>
<protein>
    <recommendedName>
        <fullName evidence="1">RNA helicase</fullName>
        <ecNumber evidence="1">3.6.4.13</ecNumber>
    </recommendedName>
</protein>
<dbReference type="FunFam" id="3.40.50.300:FF:000145">
    <property type="entry name" value="probable ATP-dependent RNA helicase DHX40"/>
    <property type="match status" value="1"/>
</dbReference>
<comment type="catalytic activity">
    <reaction evidence="6">
        <text>ATP + H2O = ADP + phosphate + H(+)</text>
        <dbReference type="Rhea" id="RHEA:13065"/>
        <dbReference type="ChEBI" id="CHEBI:15377"/>
        <dbReference type="ChEBI" id="CHEBI:15378"/>
        <dbReference type="ChEBI" id="CHEBI:30616"/>
        <dbReference type="ChEBI" id="CHEBI:43474"/>
        <dbReference type="ChEBI" id="CHEBI:456216"/>
        <dbReference type="EC" id="3.6.4.13"/>
    </reaction>
</comment>
<keyword evidence="3" id="KW-0378">Hydrolase</keyword>
<dbReference type="GO" id="GO:0003724">
    <property type="term" value="F:RNA helicase activity"/>
    <property type="evidence" value="ECO:0007669"/>
    <property type="project" value="UniProtKB-EC"/>
</dbReference>
<dbReference type="EMBL" id="JAIZAY010000021">
    <property type="protein sequence ID" value="KAJ8022209.1"/>
    <property type="molecule type" value="Genomic_DNA"/>
</dbReference>
<dbReference type="InterPro" id="IPR007502">
    <property type="entry name" value="Helicase-assoc_dom"/>
</dbReference>
<feature type="compositionally biased region" description="Basic and acidic residues" evidence="7">
    <location>
        <begin position="15"/>
        <end position="28"/>
    </location>
</feature>
<evidence type="ECO:0000313" key="10">
    <source>
        <dbReference type="EMBL" id="KAJ8022209.1"/>
    </source>
</evidence>
<evidence type="ECO:0000313" key="11">
    <source>
        <dbReference type="Proteomes" id="UP001152320"/>
    </source>
</evidence>
<evidence type="ECO:0000256" key="7">
    <source>
        <dbReference type="SAM" id="MobiDB-lite"/>
    </source>
</evidence>